<dbReference type="RefSeq" id="WP_118083531.1">
    <property type="nucleotide sequence ID" value="NZ_QSJS01000003.1"/>
</dbReference>
<sequence>MTKYSLATIRKKAFNAGYRVEKGFQHYHYNNAVFTNYNGERLIGFNVWNMSTNTLEWASDCYDNNYDHLCTLEDVESFLKSVYEKAGLEY</sequence>
<gene>
    <name evidence="1" type="ORF">DW775_03255</name>
</gene>
<accession>A0A414I0Y8</accession>
<comment type="caution">
    <text evidence="1">The sequence shown here is derived from an EMBL/GenBank/DDBJ whole genome shotgun (WGS) entry which is preliminary data.</text>
</comment>
<evidence type="ECO:0000313" key="2">
    <source>
        <dbReference type="Proteomes" id="UP000284835"/>
    </source>
</evidence>
<name>A0A414I0Y8_9FIRM</name>
<dbReference type="Proteomes" id="UP000284835">
    <property type="component" value="Unassembled WGS sequence"/>
</dbReference>
<protein>
    <submittedName>
        <fullName evidence="1">Uncharacterized protein</fullName>
    </submittedName>
</protein>
<dbReference type="EMBL" id="QSJS01000003">
    <property type="protein sequence ID" value="RHD96908.1"/>
    <property type="molecule type" value="Genomic_DNA"/>
</dbReference>
<reference evidence="1 2" key="1">
    <citation type="submission" date="2018-08" db="EMBL/GenBank/DDBJ databases">
        <title>A genome reference for cultivated species of the human gut microbiota.</title>
        <authorList>
            <person name="Zou Y."/>
            <person name="Xue W."/>
            <person name="Luo G."/>
        </authorList>
    </citation>
    <scope>NUCLEOTIDE SEQUENCE [LARGE SCALE GENOMIC DNA]</scope>
    <source>
        <strain evidence="1 2">AM30-13AC</strain>
    </source>
</reference>
<proteinExistence type="predicted"/>
<evidence type="ECO:0000313" key="1">
    <source>
        <dbReference type="EMBL" id="RHD96908.1"/>
    </source>
</evidence>
<organism evidence="1 2">
    <name type="scientific">Agathobacter rectalis</name>
    <dbReference type="NCBI Taxonomy" id="39491"/>
    <lineage>
        <taxon>Bacteria</taxon>
        <taxon>Bacillati</taxon>
        <taxon>Bacillota</taxon>
        <taxon>Clostridia</taxon>
        <taxon>Lachnospirales</taxon>
        <taxon>Lachnospiraceae</taxon>
        <taxon>Agathobacter</taxon>
    </lineage>
</organism>
<dbReference type="AlphaFoldDB" id="A0A414I0Y8"/>